<protein>
    <submittedName>
        <fullName evidence="3">Cupin domain-containing protein</fullName>
    </submittedName>
</protein>
<dbReference type="RefSeq" id="WP_320509723.1">
    <property type="nucleotide sequence ID" value="NZ_JAXCLW010000005.1"/>
</dbReference>
<accession>A0ABU5EE75</accession>
<dbReference type="InterPro" id="IPR014710">
    <property type="entry name" value="RmlC-like_jellyroll"/>
</dbReference>
<dbReference type="Gene3D" id="2.60.120.10">
    <property type="entry name" value="Jelly Rolls"/>
    <property type="match status" value="1"/>
</dbReference>
<feature type="domain" description="Cupin type-2" evidence="2">
    <location>
        <begin position="135"/>
        <end position="205"/>
    </location>
</feature>
<evidence type="ECO:0000313" key="3">
    <source>
        <dbReference type="EMBL" id="MDY0884650.1"/>
    </source>
</evidence>
<proteinExistence type="predicted"/>
<dbReference type="PANTHER" id="PTHR38599">
    <property type="entry name" value="CUPIN DOMAIN PROTEIN (AFU_ORTHOLOGUE AFUA_3G13620)"/>
    <property type="match status" value="1"/>
</dbReference>
<feature type="region of interest" description="Disordered" evidence="1">
    <location>
        <begin position="20"/>
        <end position="50"/>
    </location>
</feature>
<feature type="compositionally biased region" description="Low complexity" evidence="1">
    <location>
        <begin position="41"/>
        <end position="50"/>
    </location>
</feature>
<dbReference type="InterPro" id="IPR013096">
    <property type="entry name" value="Cupin_2"/>
</dbReference>
<dbReference type="PANTHER" id="PTHR38599:SF1">
    <property type="entry name" value="CUPIN DOMAIN PROTEIN (AFU_ORTHOLOGUE AFUA_3G13620)"/>
    <property type="match status" value="1"/>
</dbReference>
<dbReference type="SUPFAM" id="SSF51182">
    <property type="entry name" value="RmlC-like cupins"/>
    <property type="match status" value="1"/>
</dbReference>
<keyword evidence="4" id="KW-1185">Reference proteome</keyword>
<comment type="caution">
    <text evidence="3">The sequence shown here is derived from an EMBL/GenBank/DDBJ whole genome shotgun (WGS) entry which is preliminary data.</text>
</comment>
<name>A0ABU5EE75_9PROT</name>
<dbReference type="InterPro" id="IPR011051">
    <property type="entry name" value="RmlC_Cupin_sf"/>
</dbReference>
<evidence type="ECO:0000256" key="1">
    <source>
        <dbReference type="SAM" id="MobiDB-lite"/>
    </source>
</evidence>
<evidence type="ECO:0000313" key="4">
    <source>
        <dbReference type="Proteomes" id="UP001279642"/>
    </source>
</evidence>
<sequence>MSQDIAGQFGMAGQLGAGISIEDAGPGSRGSGSSGPGSGGYEASASGSRGAGPTVSWRRLGMIGGFLGPFLLAGLAALPSFRHSHDHDSAYSSAADDHWMAPGVMMVGRPTTVSVTPVTSDALSHVPGKSVTVEIVEFQPGARAPEHHHAGSVTVYVLSGAVRSQLAGSPPMIYHTGQSFFEPPGAVHLFAENPSSTDVARIMAIHVADDGAQLTTFH</sequence>
<dbReference type="EMBL" id="JAXCLW010000005">
    <property type="protein sequence ID" value="MDY0884650.1"/>
    <property type="molecule type" value="Genomic_DNA"/>
</dbReference>
<evidence type="ECO:0000259" key="2">
    <source>
        <dbReference type="Pfam" id="PF07883"/>
    </source>
</evidence>
<gene>
    <name evidence="3" type="ORF">SMD27_17535</name>
</gene>
<dbReference type="CDD" id="cd02234">
    <property type="entry name" value="cupin_BLR7677-like"/>
    <property type="match status" value="1"/>
</dbReference>
<dbReference type="Pfam" id="PF07883">
    <property type="entry name" value="Cupin_2"/>
    <property type="match status" value="1"/>
</dbReference>
<dbReference type="Proteomes" id="UP001279642">
    <property type="component" value="Unassembled WGS sequence"/>
</dbReference>
<feature type="compositionally biased region" description="Gly residues" evidence="1">
    <location>
        <begin position="27"/>
        <end position="40"/>
    </location>
</feature>
<reference evidence="3 4" key="1">
    <citation type="journal article" date="2016" name="Antonie Van Leeuwenhoek">
        <title>Dongia soli sp. nov., isolated from soil from Dokdo, Korea.</title>
        <authorList>
            <person name="Kim D.U."/>
            <person name="Lee H."/>
            <person name="Kim H."/>
            <person name="Kim S.G."/>
            <person name="Ka J.O."/>
        </authorList>
    </citation>
    <scope>NUCLEOTIDE SEQUENCE [LARGE SCALE GENOMIC DNA]</scope>
    <source>
        <strain evidence="3 4">D78</strain>
    </source>
</reference>
<organism evidence="3 4">
    <name type="scientific">Dongia soli</name>
    <dbReference type="NCBI Taxonomy" id="600628"/>
    <lineage>
        <taxon>Bacteria</taxon>
        <taxon>Pseudomonadati</taxon>
        <taxon>Pseudomonadota</taxon>
        <taxon>Alphaproteobacteria</taxon>
        <taxon>Rhodospirillales</taxon>
        <taxon>Dongiaceae</taxon>
        <taxon>Dongia</taxon>
    </lineage>
</organism>